<dbReference type="GO" id="GO:1901096">
    <property type="term" value="P:regulation of autophagosome maturation"/>
    <property type="evidence" value="ECO:0007669"/>
    <property type="project" value="TreeGrafter"/>
</dbReference>
<dbReference type="PANTHER" id="PTHR21481">
    <property type="entry name" value="PROTEIN CLEC16A"/>
    <property type="match status" value="1"/>
</dbReference>
<dbReference type="GO" id="GO:0016197">
    <property type="term" value="P:endosomal transport"/>
    <property type="evidence" value="ECO:0007669"/>
    <property type="project" value="TreeGrafter"/>
</dbReference>
<protein>
    <submittedName>
        <fullName evidence="2">Uncharacterized protein</fullName>
    </submittedName>
</protein>
<evidence type="ECO:0000313" key="3">
    <source>
        <dbReference type="Proteomes" id="UP001415857"/>
    </source>
</evidence>
<gene>
    <name evidence="2" type="ORF">L1049_000165</name>
</gene>
<dbReference type="GO" id="GO:0005794">
    <property type="term" value="C:Golgi apparatus"/>
    <property type="evidence" value="ECO:0007669"/>
    <property type="project" value="TreeGrafter"/>
</dbReference>
<comment type="caution">
    <text evidence="2">The sequence shown here is derived from an EMBL/GenBank/DDBJ whole genome shotgun (WGS) entry which is preliminary data.</text>
</comment>
<sequence length="138" mass="15221">MGASGWIVLAEELPLKHLYGVVRVAAPLAGSNPRIDDKHSRWLHLRIRPSSLPFADPSKSGAYGKVKTKALVDGRWTLAFRDEESCKSALSMILEEINLQSNELERRLKPLLDLERAVDSSNPSLRPPEAFASSSNSS</sequence>
<dbReference type="GO" id="GO:0005770">
    <property type="term" value="C:late endosome"/>
    <property type="evidence" value="ECO:0007669"/>
    <property type="project" value="TreeGrafter"/>
</dbReference>
<feature type="region of interest" description="Disordered" evidence="1">
    <location>
        <begin position="117"/>
        <end position="138"/>
    </location>
</feature>
<dbReference type="InterPro" id="IPR039272">
    <property type="entry name" value="CLEC16A/TT9"/>
</dbReference>
<name>A0AAP0NAY9_LIQFO</name>
<dbReference type="Proteomes" id="UP001415857">
    <property type="component" value="Unassembled WGS sequence"/>
</dbReference>
<accession>A0AAP0NAY9</accession>
<reference evidence="2 3" key="1">
    <citation type="journal article" date="2024" name="Plant J.">
        <title>Genome sequences and population genomics reveal climatic adaptation and genomic divergence between two closely related sweetgum species.</title>
        <authorList>
            <person name="Xu W.Q."/>
            <person name="Ren C.Q."/>
            <person name="Zhang X.Y."/>
            <person name="Comes H.P."/>
            <person name="Liu X.H."/>
            <person name="Li Y.G."/>
            <person name="Kettle C.J."/>
            <person name="Jalonen R."/>
            <person name="Gaisberger H."/>
            <person name="Ma Y.Z."/>
            <person name="Qiu Y.X."/>
        </authorList>
    </citation>
    <scope>NUCLEOTIDE SEQUENCE [LARGE SCALE GENOMIC DNA]</scope>
    <source>
        <strain evidence="2">Hangzhou</strain>
    </source>
</reference>
<dbReference type="GO" id="GO:0007034">
    <property type="term" value="P:vacuolar transport"/>
    <property type="evidence" value="ECO:0007669"/>
    <property type="project" value="TreeGrafter"/>
</dbReference>
<evidence type="ECO:0000313" key="2">
    <source>
        <dbReference type="EMBL" id="KAK9268415.1"/>
    </source>
</evidence>
<dbReference type="AlphaFoldDB" id="A0AAP0NAY9"/>
<dbReference type="PANTHER" id="PTHR21481:SF4">
    <property type="entry name" value="PROTEIN TRANSPARENT TESTA 9"/>
    <property type="match status" value="1"/>
</dbReference>
<dbReference type="EMBL" id="JBBPBK010000015">
    <property type="protein sequence ID" value="KAK9268415.1"/>
    <property type="molecule type" value="Genomic_DNA"/>
</dbReference>
<organism evidence="2 3">
    <name type="scientific">Liquidambar formosana</name>
    <name type="common">Formosan gum</name>
    <dbReference type="NCBI Taxonomy" id="63359"/>
    <lineage>
        <taxon>Eukaryota</taxon>
        <taxon>Viridiplantae</taxon>
        <taxon>Streptophyta</taxon>
        <taxon>Embryophyta</taxon>
        <taxon>Tracheophyta</taxon>
        <taxon>Spermatophyta</taxon>
        <taxon>Magnoliopsida</taxon>
        <taxon>eudicotyledons</taxon>
        <taxon>Gunneridae</taxon>
        <taxon>Pentapetalae</taxon>
        <taxon>Saxifragales</taxon>
        <taxon>Altingiaceae</taxon>
        <taxon>Liquidambar</taxon>
    </lineage>
</organism>
<proteinExistence type="predicted"/>
<keyword evidence="3" id="KW-1185">Reference proteome</keyword>
<evidence type="ECO:0000256" key="1">
    <source>
        <dbReference type="SAM" id="MobiDB-lite"/>
    </source>
</evidence>